<dbReference type="HOGENOM" id="CLU_114342_2_3_3"/>
<evidence type="ECO:0000256" key="3">
    <source>
        <dbReference type="ARBA" id="ARBA00022692"/>
    </source>
</evidence>
<dbReference type="KEGG" id="pmf:P9303_01591"/>
<keyword evidence="3 10" id="KW-0812">Transmembrane</keyword>
<keyword evidence="10" id="KW-0997">Cell inner membrane</keyword>
<comment type="function">
    <text evidence="9 10">Fluoride-specific ion channel. Important for reducing fluoride concentration in the cell, thus reducing its toxicity.</text>
</comment>
<dbReference type="EMBL" id="CP000554">
    <property type="protein sequence ID" value="ABM76914.1"/>
    <property type="molecule type" value="Genomic_DNA"/>
</dbReference>
<evidence type="ECO:0000313" key="11">
    <source>
        <dbReference type="EMBL" id="ABM76914.1"/>
    </source>
</evidence>
<feature type="transmembrane region" description="Helical" evidence="10">
    <location>
        <begin position="112"/>
        <end position="133"/>
    </location>
</feature>
<evidence type="ECO:0000256" key="1">
    <source>
        <dbReference type="ARBA" id="ARBA00004651"/>
    </source>
</evidence>
<name>A2C604_PROM3</name>
<evidence type="ECO:0000256" key="10">
    <source>
        <dbReference type="HAMAP-Rule" id="MF_00454"/>
    </source>
</evidence>
<keyword evidence="2 10" id="KW-1003">Cell membrane</keyword>
<organism evidence="11 12">
    <name type="scientific">Prochlorococcus marinus (strain MIT 9303)</name>
    <dbReference type="NCBI Taxonomy" id="59922"/>
    <lineage>
        <taxon>Bacteria</taxon>
        <taxon>Bacillati</taxon>
        <taxon>Cyanobacteriota</taxon>
        <taxon>Cyanophyceae</taxon>
        <taxon>Synechococcales</taxon>
        <taxon>Prochlorococcaceae</taxon>
        <taxon>Prochlorococcus</taxon>
    </lineage>
</organism>
<keyword evidence="10" id="KW-0406">Ion transport</keyword>
<gene>
    <name evidence="10" type="primary">fluC</name>
    <name evidence="10" type="synonym">crcB</name>
    <name evidence="11" type="ordered locus">P9303_01591</name>
</gene>
<evidence type="ECO:0000256" key="5">
    <source>
        <dbReference type="ARBA" id="ARBA00023136"/>
    </source>
</evidence>
<evidence type="ECO:0000256" key="8">
    <source>
        <dbReference type="ARBA" id="ARBA00035585"/>
    </source>
</evidence>
<evidence type="ECO:0000256" key="6">
    <source>
        <dbReference type="ARBA" id="ARBA00023303"/>
    </source>
</evidence>
<dbReference type="Proteomes" id="UP000002274">
    <property type="component" value="Chromosome"/>
</dbReference>
<comment type="activity regulation">
    <text evidence="10">Na(+) is not transported, but it plays an essential structural role and its presence is essential for fluoride channel function.</text>
</comment>
<dbReference type="GO" id="GO:0005886">
    <property type="term" value="C:plasma membrane"/>
    <property type="evidence" value="ECO:0007669"/>
    <property type="project" value="UniProtKB-SubCell"/>
</dbReference>
<comment type="catalytic activity">
    <reaction evidence="8">
        <text>fluoride(in) = fluoride(out)</text>
        <dbReference type="Rhea" id="RHEA:76159"/>
        <dbReference type="ChEBI" id="CHEBI:17051"/>
    </reaction>
    <physiologicalReaction direction="left-to-right" evidence="8">
        <dbReference type="Rhea" id="RHEA:76160"/>
    </physiologicalReaction>
</comment>
<keyword evidence="4 10" id="KW-1133">Transmembrane helix</keyword>
<feature type="binding site" evidence="10">
    <location>
        <position position="90"/>
    </location>
    <ligand>
        <name>Na(+)</name>
        <dbReference type="ChEBI" id="CHEBI:29101"/>
        <note>structural</note>
    </ligand>
</feature>
<dbReference type="GO" id="GO:0062054">
    <property type="term" value="F:fluoride channel activity"/>
    <property type="evidence" value="ECO:0007669"/>
    <property type="project" value="UniProtKB-UniRule"/>
</dbReference>
<sequence>MAGSMSDLALPAWQASLVAIGAVPGAWLRLRVVNHLEPMVPRKHWGTFAVNMVAAFALGLVLALQAKCAPASGASPLILLIGVGFFGSLSTFSTFAGEVLNTLREHRWSEALVLAVGSILGGLLAVAAGVGLADG</sequence>
<evidence type="ECO:0000256" key="4">
    <source>
        <dbReference type="ARBA" id="ARBA00022989"/>
    </source>
</evidence>
<comment type="similarity">
    <text evidence="7 10">Belongs to the fluoride channel Fluc/FEX (TC 1.A.43) family.</text>
</comment>
<evidence type="ECO:0000313" key="12">
    <source>
        <dbReference type="Proteomes" id="UP000002274"/>
    </source>
</evidence>
<dbReference type="Pfam" id="PF02537">
    <property type="entry name" value="CRCB"/>
    <property type="match status" value="1"/>
</dbReference>
<dbReference type="AlphaFoldDB" id="A2C604"/>
<reference evidence="11 12" key="1">
    <citation type="journal article" date="2007" name="PLoS Genet.">
        <title>Patterns and implications of gene gain and loss in the evolution of Prochlorococcus.</title>
        <authorList>
            <person name="Kettler G.C."/>
            <person name="Martiny A.C."/>
            <person name="Huang K."/>
            <person name="Zucker J."/>
            <person name="Coleman M.L."/>
            <person name="Rodrigue S."/>
            <person name="Chen F."/>
            <person name="Lapidus A."/>
            <person name="Ferriera S."/>
            <person name="Johnson J."/>
            <person name="Steglich C."/>
            <person name="Church G.M."/>
            <person name="Richardson P."/>
            <person name="Chisholm S.W."/>
        </authorList>
    </citation>
    <scope>NUCLEOTIDE SEQUENCE [LARGE SCALE GENOMIC DNA]</scope>
    <source>
        <strain evidence="11 12">MIT 9303</strain>
    </source>
</reference>
<evidence type="ECO:0000256" key="7">
    <source>
        <dbReference type="ARBA" id="ARBA00035120"/>
    </source>
</evidence>
<proteinExistence type="inferred from homology"/>
<feature type="transmembrane region" description="Helical" evidence="10">
    <location>
        <begin position="45"/>
        <end position="65"/>
    </location>
</feature>
<feature type="binding site" evidence="10">
    <location>
        <position position="87"/>
    </location>
    <ligand>
        <name>Na(+)</name>
        <dbReference type="ChEBI" id="CHEBI:29101"/>
        <note>structural</note>
    </ligand>
</feature>
<dbReference type="PANTHER" id="PTHR28259">
    <property type="entry name" value="FLUORIDE EXPORT PROTEIN 1-RELATED"/>
    <property type="match status" value="1"/>
</dbReference>
<keyword evidence="10" id="KW-0479">Metal-binding</keyword>
<dbReference type="HAMAP" id="MF_00454">
    <property type="entry name" value="FluC"/>
    <property type="match status" value="1"/>
</dbReference>
<accession>A2C604</accession>
<comment type="subcellular location">
    <subcellularLocation>
        <location evidence="10">Cell inner membrane</location>
        <topology evidence="10">Multi-pass membrane protein</topology>
    </subcellularLocation>
    <subcellularLocation>
        <location evidence="1">Cell membrane</location>
        <topology evidence="1">Multi-pass membrane protein</topology>
    </subcellularLocation>
</comment>
<dbReference type="InterPro" id="IPR003691">
    <property type="entry name" value="FluC"/>
</dbReference>
<dbReference type="STRING" id="59922.P9303_01591"/>
<keyword evidence="5 10" id="KW-0472">Membrane</keyword>
<feature type="transmembrane region" description="Helical" evidence="10">
    <location>
        <begin position="12"/>
        <end position="33"/>
    </location>
</feature>
<feature type="transmembrane region" description="Helical" evidence="10">
    <location>
        <begin position="77"/>
        <end position="100"/>
    </location>
</feature>
<keyword evidence="10" id="KW-0813">Transport</keyword>
<dbReference type="GO" id="GO:0046872">
    <property type="term" value="F:metal ion binding"/>
    <property type="evidence" value="ECO:0007669"/>
    <property type="project" value="UniProtKB-KW"/>
</dbReference>
<keyword evidence="10" id="KW-0915">Sodium</keyword>
<dbReference type="GO" id="GO:0140114">
    <property type="term" value="P:cellular detoxification of fluoride"/>
    <property type="evidence" value="ECO:0007669"/>
    <property type="project" value="UniProtKB-UniRule"/>
</dbReference>
<evidence type="ECO:0000256" key="2">
    <source>
        <dbReference type="ARBA" id="ARBA00022475"/>
    </source>
</evidence>
<evidence type="ECO:0000256" key="9">
    <source>
        <dbReference type="ARBA" id="ARBA00049940"/>
    </source>
</evidence>
<keyword evidence="6 10" id="KW-0407">Ion channel</keyword>
<dbReference type="PANTHER" id="PTHR28259:SF1">
    <property type="entry name" value="FLUORIDE EXPORT PROTEIN 1-RELATED"/>
    <property type="match status" value="1"/>
</dbReference>
<protein>
    <recommendedName>
        <fullName evidence="10">Fluoride-specific ion channel FluC</fullName>
    </recommendedName>
</protein>